<sequence length="149" mass="17472">MVGDDDSQHHKMIVLYRHIVLYRRIHVHHSMRHSRHHICRNICRLLDVGSNRRNICLLIFGGLVAYRNMMEVLDDQVPVWVATYRSRHMFEVVVSSCCPSAHPVSAYLLNNNLGLARGRLHRVVRSLDSNGSVCLWNRHLYRRLVWANI</sequence>
<dbReference type="AlphaFoldDB" id="A0A1J4KE56"/>
<evidence type="ECO:0000313" key="1">
    <source>
        <dbReference type="EMBL" id="OHT09711.1"/>
    </source>
</evidence>
<dbReference type="GeneID" id="94836608"/>
<dbReference type="VEuPathDB" id="TrichDB:TRFO_21340"/>
<proteinExistence type="predicted"/>
<name>A0A1J4KE56_9EUKA</name>
<protein>
    <submittedName>
        <fullName evidence="1">Uncharacterized protein</fullName>
    </submittedName>
</protein>
<reference evidence="1" key="1">
    <citation type="submission" date="2016-10" db="EMBL/GenBank/DDBJ databases">
        <authorList>
            <person name="Benchimol M."/>
            <person name="Almeida L.G."/>
            <person name="Vasconcelos A.T."/>
            <person name="Perreira-Neves A."/>
            <person name="Rosa I.A."/>
            <person name="Tasca T."/>
            <person name="Bogo M.R."/>
            <person name="de Souza W."/>
        </authorList>
    </citation>
    <scope>NUCLEOTIDE SEQUENCE [LARGE SCALE GENOMIC DNA]</scope>
    <source>
        <strain evidence="1">K</strain>
    </source>
</reference>
<comment type="caution">
    <text evidence="1">The sequence shown here is derived from an EMBL/GenBank/DDBJ whole genome shotgun (WGS) entry which is preliminary data.</text>
</comment>
<dbReference type="RefSeq" id="XP_068362847.1">
    <property type="nucleotide sequence ID" value="XM_068501904.1"/>
</dbReference>
<evidence type="ECO:0000313" key="2">
    <source>
        <dbReference type="Proteomes" id="UP000179807"/>
    </source>
</evidence>
<accession>A0A1J4KE56</accession>
<keyword evidence="2" id="KW-1185">Reference proteome</keyword>
<dbReference type="Proteomes" id="UP000179807">
    <property type="component" value="Unassembled WGS sequence"/>
</dbReference>
<gene>
    <name evidence="1" type="ORF">TRFO_21340</name>
</gene>
<dbReference type="EMBL" id="MLAK01000632">
    <property type="protein sequence ID" value="OHT09711.1"/>
    <property type="molecule type" value="Genomic_DNA"/>
</dbReference>
<organism evidence="1 2">
    <name type="scientific">Tritrichomonas foetus</name>
    <dbReference type="NCBI Taxonomy" id="1144522"/>
    <lineage>
        <taxon>Eukaryota</taxon>
        <taxon>Metamonada</taxon>
        <taxon>Parabasalia</taxon>
        <taxon>Tritrichomonadida</taxon>
        <taxon>Tritrichomonadidae</taxon>
        <taxon>Tritrichomonas</taxon>
    </lineage>
</organism>